<dbReference type="Gene3D" id="1.20.140.40">
    <property type="entry name" value="Invertase/pectin methylesterase inhibitor family protein"/>
    <property type="match status" value="1"/>
</dbReference>
<dbReference type="GO" id="GO:0048046">
    <property type="term" value="C:apoplast"/>
    <property type="evidence" value="ECO:0007669"/>
    <property type="project" value="UniProtKB-SubCell"/>
</dbReference>
<dbReference type="GO" id="GO:0004857">
    <property type="term" value="F:enzyme inhibitor activity"/>
    <property type="evidence" value="ECO:0007669"/>
    <property type="project" value="InterPro"/>
</dbReference>
<accession>A0A5B7C6A5</accession>
<feature type="coiled-coil region" evidence="7">
    <location>
        <begin position="105"/>
        <end position="132"/>
    </location>
</feature>
<organism evidence="10">
    <name type="scientific">Davidia involucrata</name>
    <name type="common">Dove tree</name>
    <dbReference type="NCBI Taxonomy" id="16924"/>
    <lineage>
        <taxon>Eukaryota</taxon>
        <taxon>Viridiplantae</taxon>
        <taxon>Streptophyta</taxon>
        <taxon>Embryophyta</taxon>
        <taxon>Tracheophyta</taxon>
        <taxon>Spermatophyta</taxon>
        <taxon>Magnoliopsida</taxon>
        <taxon>eudicotyledons</taxon>
        <taxon>Gunneridae</taxon>
        <taxon>Pentapetalae</taxon>
        <taxon>asterids</taxon>
        <taxon>Cornales</taxon>
        <taxon>Nyssaceae</taxon>
        <taxon>Davidia</taxon>
    </lineage>
</organism>
<evidence type="ECO:0000256" key="8">
    <source>
        <dbReference type="SAM" id="SignalP"/>
    </source>
</evidence>
<keyword evidence="2" id="KW-0052">Apoplast</keyword>
<evidence type="ECO:0000256" key="3">
    <source>
        <dbReference type="ARBA" id="ARBA00022525"/>
    </source>
</evidence>
<feature type="signal peptide" evidence="8">
    <location>
        <begin position="1"/>
        <end position="33"/>
    </location>
</feature>
<dbReference type="PANTHER" id="PTHR31080">
    <property type="entry name" value="PECTINESTERASE INHIBITOR-LIKE"/>
    <property type="match status" value="1"/>
</dbReference>
<keyword evidence="3" id="KW-0964">Secreted</keyword>
<keyword evidence="4 8" id="KW-0732">Signal</keyword>
<dbReference type="SUPFAM" id="SSF101148">
    <property type="entry name" value="Plant invertase/pectin methylesterase inhibitor"/>
    <property type="match status" value="1"/>
</dbReference>
<feature type="chain" id="PRO_5022732785" evidence="8">
    <location>
        <begin position="34"/>
        <end position="199"/>
    </location>
</feature>
<evidence type="ECO:0000256" key="7">
    <source>
        <dbReference type="SAM" id="Coils"/>
    </source>
</evidence>
<dbReference type="EMBL" id="GHES01044374">
    <property type="protein sequence ID" value="MPA74933.1"/>
    <property type="molecule type" value="Transcribed_RNA"/>
</dbReference>
<dbReference type="PANTHER" id="PTHR31080:SF15">
    <property type="entry name" value="INVERTASE"/>
    <property type="match status" value="1"/>
</dbReference>
<dbReference type="AlphaFoldDB" id="A0A5B7C6A5"/>
<dbReference type="InterPro" id="IPR006501">
    <property type="entry name" value="Pectinesterase_inhib_dom"/>
</dbReference>
<comment type="subcellular location">
    <subcellularLocation>
        <location evidence="1">Secreted</location>
        <location evidence="1">Extracellular space</location>
        <location evidence="1">Apoplast</location>
    </subcellularLocation>
</comment>
<name>A0A5B7C6A5_DAVIN</name>
<keyword evidence="7" id="KW-0175">Coiled coil</keyword>
<keyword evidence="5" id="KW-1015">Disulfide bond</keyword>
<feature type="domain" description="Pectinesterase inhibitor" evidence="9">
    <location>
        <begin position="36"/>
        <end position="193"/>
    </location>
</feature>
<evidence type="ECO:0000256" key="6">
    <source>
        <dbReference type="ARBA" id="ARBA00038471"/>
    </source>
</evidence>
<comment type="similarity">
    <text evidence="6">Belongs to the PMEI family.</text>
</comment>
<reference evidence="10" key="1">
    <citation type="submission" date="2019-08" db="EMBL/GenBank/DDBJ databases">
        <title>Reference gene set and small RNA set construction with multiple tissues from Davidia involucrata Baill.</title>
        <authorList>
            <person name="Yang H."/>
            <person name="Zhou C."/>
            <person name="Li G."/>
            <person name="Wang J."/>
            <person name="Gao P."/>
            <person name="Wang M."/>
            <person name="Wang R."/>
            <person name="Zhao Y."/>
        </authorList>
    </citation>
    <scope>NUCLEOTIDE SEQUENCE</scope>
    <source>
        <tissue evidence="10">Mixed with DoveR01_LX</tissue>
    </source>
</reference>
<proteinExistence type="inferred from homology"/>
<evidence type="ECO:0000313" key="10">
    <source>
        <dbReference type="EMBL" id="MPA74933.1"/>
    </source>
</evidence>
<sequence length="199" mass="21662">MEGYKLRNPCSYHVLTLFLTLLLFISQMQPISASQSYTDFIKTSCNSTTYPSLCYKSLSSYASSVQTNPRKLCNAALTVTIEAMRNTSSIVSKLAGQNGITKTEADSIKDCVENIEDSIDELKQSLKAMGNLGSAADKEFQMANIKTWVSAAITDENTCTDGFAGRKVSATVKDNIRDSILGVAKLTSNALSLINHLTY</sequence>
<dbReference type="Pfam" id="PF04043">
    <property type="entry name" value="PMEI"/>
    <property type="match status" value="1"/>
</dbReference>
<evidence type="ECO:0000256" key="4">
    <source>
        <dbReference type="ARBA" id="ARBA00022729"/>
    </source>
</evidence>
<dbReference type="GO" id="GO:0030599">
    <property type="term" value="F:pectinesterase activity"/>
    <property type="evidence" value="ECO:0007669"/>
    <property type="project" value="UniProtKB-EC"/>
</dbReference>
<dbReference type="CDD" id="cd15798">
    <property type="entry name" value="PMEI-like_3"/>
    <property type="match status" value="1"/>
</dbReference>
<evidence type="ECO:0000256" key="1">
    <source>
        <dbReference type="ARBA" id="ARBA00004271"/>
    </source>
</evidence>
<dbReference type="FunFam" id="1.20.140.40:FF:000006">
    <property type="entry name" value="Pectinesterase inhibitor 3"/>
    <property type="match status" value="1"/>
</dbReference>
<dbReference type="InterPro" id="IPR051955">
    <property type="entry name" value="PME_Inhibitor"/>
</dbReference>
<dbReference type="SMART" id="SM00856">
    <property type="entry name" value="PMEI"/>
    <property type="match status" value="1"/>
</dbReference>
<dbReference type="InterPro" id="IPR035513">
    <property type="entry name" value="Invertase/methylesterase_inhib"/>
</dbReference>
<gene>
    <name evidence="10" type="ORF">Din_044374</name>
</gene>
<evidence type="ECO:0000259" key="9">
    <source>
        <dbReference type="SMART" id="SM00856"/>
    </source>
</evidence>
<dbReference type="NCBIfam" id="TIGR01614">
    <property type="entry name" value="PME_inhib"/>
    <property type="match status" value="1"/>
</dbReference>
<keyword evidence="10" id="KW-0378">Hydrolase</keyword>
<dbReference type="EC" id="3.1.1.11" evidence="10"/>
<protein>
    <submittedName>
        <fullName evidence="10">Putative invertase/pectin methylesterase inhibitor family protein</fullName>
        <ecNumber evidence="10">3.1.1.11</ecNumber>
    </submittedName>
</protein>
<evidence type="ECO:0000256" key="2">
    <source>
        <dbReference type="ARBA" id="ARBA00022523"/>
    </source>
</evidence>
<evidence type="ECO:0000256" key="5">
    <source>
        <dbReference type="ARBA" id="ARBA00023157"/>
    </source>
</evidence>